<dbReference type="CDD" id="cd06257">
    <property type="entry name" value="DnaJ"/>
    <property type="match status" value="1"/>
</dbReference>
<organism evidence="2 3">
    <name type="scientific">Ceratopteris richardii</name>
    <name type="common">Triangle waterfern</name>
    <dbReference type="NCBI Taxonomy" id="49495"/>
    <lineage>
        <taxon>Eukaryota</taxon>
        <taxon>Viridiplantae</taxon>
        <taxon>Streptophyta</taxon>
        <taxon>Embryophyta</taxon>
        <taxon>Tracheophyta</taxon>
        <taxon>Polypodiopsida</taxon>
        <taxon>Polypodiidae</taxon>
        <taxon>Polypodiales</taxon>
        <taxon>Pteridineae</taxon>
        <taxon>Pteridaceae</taxon>
        <taxon>Parkerioideae</taxon>
        <taxon>Ceratopteris</taxon>
    </lineage>
</organism>
<dbReference type="Gene3D" id="1.10.287.110">
    <property type="entry name" value="DnaJ domain"/>
    <property type="match status" value="1"/>
</dbReference>
<protein>
    <recommendedName>
        <fullName evidence="1">J domain-containing protein</fullName>
    </recommendedName>
</protein>
<proteinExistence type="predicted"/>
<dbReference type="PANTHER" id="PTHR45504">
    <property type="entry name" value="CHAPERONE DNAJ-DOMAIN SUPERFAMILY PROTEIN"/>
    <property type="match status" value="1"/>
</dbReference>
<dbReference type="OMA" id="YHAKEEM"/>
<sequence length="121" mass="14280">MGSQSTGHFNFPTGVAERQKDYYSVLEVDYRAKEEIIRTNYLRLALKWHPDKHNGEEFAKARFQEINEAYRVLIDPAKRLDYDLSIELPLHQLSTAEYLDRYRSLILTCNGLGVYGDFRRY</sequence>
<gene>
    <name evidence="2" type="ORF">KP509_10G029200</name>
</gene>
<dbReference type="Proteomes" id="UP000825935">
    <property type="component" value="Chromosome 10"/>
</dbReference>
<dbReference type="InterPro" id="IPR001623">
    <property type="entry name" value="DnaJ_domain"/>
</dbReference>
<dbReference type="PRINTS" id="PR00625">
    <property type="entry name" value="JDOMAIN"/>
</dbReference>
<evidence type="ECO:0000313" key="3">
    <source>
        <dbReference type="Proteomes" id="UP000825935"/>
    </source>
</evidence>
<feature type="domain" description="J" evidence="1">
    <location>
        <begin position="21"/>
        <end position="86"/>
    </location>
</feature>
<dbReference type="OrthoDB" id="10250354at2759"/>
<name>A0A8T2TXF3_CERRI</name>
<reference evidence="2" key="1">
    <citation type="submission" date="2021-08" db="EMBL/GenBank/DDBJ databases">
        <title>WGS assembly of Ceratopteris richardii.</title>
        <authorList>
            <person name="Marchant D.B."/>
            <person name="Chen G."/>
            <person name="Jenkins J."/>
            <person name="Shu S."/>
            <person name="Leebens-Mack J."/>
            <person name="Grimwood J."/>
            <person name="Schmutz J."/>
            <person name="Soltis P."/>
            <person name="Soltis D."/>
            <person name="Chen Z.-H."/>
        </authorList>
    </citation>
    <scope>NUCLEOTIDE SEQUENCE</scope>
    <source>
        <strain evidence="2">Whitten #5841</strain>
        <tissue evidence="2">Leaf</tissue>
    </source>
</reference>
<dbReference type="PANTHER" id="PTHR45504:SF3">
    <property type="entry name" value="CHAPERONE DNAJ-DOMAIN SUPERFAMILY PROTEIN"/>
    <property type="match status" value="1"/>
</dbReference>
<dbReference type="EMBL" id="CM035415">
    <property type="protein sequence ID" value="KAH7427078.1"/>
    <property type="molecule type" value="Genomic_DNA"/>
</dbReference>
<dbReference type="SMART" id="SM00271">
    <property type="entry name" value="DnaJ"/>
    <property type="match status" value="1"/>
</dbReference>
<comment type="caution">
    <text evidence="2">The sequence shown here is derived from an EMBL/GenBank/DDBJ whole genome shotgun (WGS) entry which is preliminary data.</text>
</comment>
<dbReference type="GO" id="GO:0005737">
    <property type="term" value="C:cytoplasm"/>
    <property type="evidence" value="ECO:0007669"/>
    <property type="project" value="TreeGrafter"/>
</dbReference>
<evidence type="ECO:0000313" key="2">
    <source>
        <dbReference type="EMBL" id="KAH7427078.1"/>
    </source>
</evidence>
<dbReference type="FunFam" id="1.10.287.110:FF:000052">
    <property type="entry name" value="Chaperone protein DNAj, putative"/>
    <property type="match status" value="1"/>
</dbReference>
<keyword evidence="3" id="KW-1185">Reference proteome</keyword>
<evidence type="ECO:0000259" key="1">
    <source>
        <dbReference type="PROSITE" id="PS50076"/>
    </source>
</evidence>
<dbReference type="SUPFAM" id="SSF46565">
    <property type="entry name" value="Chaperone J-domain"/>
    <property type="match status" value="1"/>
</dbReference>
<dbReference type="AlphaFoldDB" id="A0A8T2TXF3"/>
<dbReference type="PROSITE" id="PS50076">
    <property type="entry name" value="DNAJ_2"/>
    <property type="match status" value="1"/>
</dbReference>
<accession>A0A8T2TXF3</accession>
<dbReference type="Pfam" id="PF00226">
    <property type="entry name" value="DnaJ"/>
    <property type="match status" value="1"/>
</dbReference>
<dbReference type="GO" id="GO:0005634">
    <property type="term" value="C:nucleus"/>
    <property type="evidence" value="ECO:0007669"/>
    <property type="project" value="TreeGrafter"/>
</dbReference>
<dbReference type="InterPro" id="IPR036869">
    <property type="entry name" value="J_dom_sf"/>
</dbReference>